<comment type="caution">
    <text evidence="1">The sequence shown here is derived from an EMBL/GenBank/DDBJ whole genome shotgun (WGS) entry which is preliminary data.</text>
</comment>
<dbReference type="Proteomes" id="UP000793456">
    <property type="component" value="Chromosome XX"/>
</dbReference>
<keyword evidence="2" id="KW-1185">Reference proteome</keyword>
<name>A0ACD3QFS0_LARCR</name>
<evidence type="ECO:0000313" key="1">
    <source>
        <dbReference type="EMBL" id="TMS05536.1"/>
    </source>
</evidence>
<sequence length="1095" mass="122667">MLSSVLLWFCVLLIILLLKSQRPKNFPPGPTRVPILGNILQLSLDNPLKDFERLRKTYGNVYSLYLGSKPAVFINGLEAMKEALVTKAKEFAGRPQDLFVNDTTDRKGVILADYGPSWKHHRRFALMTLRNFGLGKNSMEDRIHGEIKYVIKKLEKSIGKTMSPKVMFHNASSNIICQVLFGRRYEYDDKFINMIVQCFTENAKLANGPWAMLYDSFPMIRSLPLPFRKAFKNVEICQKFSKQLLTEHKNTRVPGEPRDFIDCYLDEMNKRGEDGLFSEAQLAMYVLDIHFAGTDTTSNTLLTGFLYFATYPHIQERCQQEIDKVLNGKDLASFDDRHNMPYVQAVIHEVQRIANTVPLSVFHTTTQDTELMGYTIPKGTLIIPNLTSLLNEEGQWKFPHDFNPENFLNDQGEFVKPEAFMPFSAATCFHIHLKLNHKINPRMVTVGKFDGVHPMLTAATQAGKVFIHNPHARGQRPAAHRLSQSNQDSDISLLNINQAVTCLTAGALGPNTTGDTLLVGSQTNLLAYDVHDNADIFYREVTGDNVRSLVLCDFTGDGKNELLVGSEDFDIRVFKEDELVSEMTENETVTSLCHMHGSRFGYALANGTVGVYDRTARYWRIKSKNHAMSIHAFDLNADGVVELITGWSNGKIDARSDRTGEVIFKDNFSSSVAGVVEGDYRLDGQQQLICTSIEGEVRGYLPASKDLKGNLMDSSAEQDLIRELSQRRQNLMLELRNYEENAKGVSETNSGIGVIPANTQLQTALSVRPATEAQKAHVELSISTPNETIIRAVLIFAEGIFEGESHVVHPSTQNLSGCVRVPIVPPKDIPVDLHIKAFVGGKTSTQFHVFEITRQLPRFSMYDITADSSAAPPPGRVTFSINDRPQRVVMWLNQNFLLPEGVDSPDVTFNSLRGGGLLSISMASNGQITLRTDDIDLAGDLVQSLASFLAIEDLSAEADFPGYFEELRTTLTEVDEFHSVHQKLTATMADHSNYIRNMLVQAEDARLMVDMTTMKKRYRELYDLNRDLINEYKIRSNNHNALLACLKSVNQAIQRAGRLRVGKPKNQVISACRDAIKSNNVNALFRVMRAGTASS</sequence>
<gene>
    <name evidence="1" type="ORF">E3U43_004786</name>
</gene>
<organism evidence="1 2">
    <name type="scientific">Larimichthys crocea</name>
    <name type="common">Large yellow croaker</name>
    <name type="synonym">Pseudosciaena crocea</name>
    <dbReference type="NCBI Taxonomy" id="215358"/>
    <lineage>
        <taxon>Eukaryota</taxon>
        <taxon>Metazoa</taxon>
        <taxon>Chordata</taxon>
        <taxon>Craniata</taxon>
        <taxon>Vertebrata</taxon>
        <taxon>Euteleostomi</taxon>
        <taxon>Actinopterygii</taxon>
        <taxon>Neopterygii</taxon>
        <taxon>Teleostei</taxon>
        <taxon>Neoteleostei</taxon>
        <taxon>Acanthomorphata</taxon>
        <taxon>Eupercaria</taxon>
        <taxon>Sciaenidae</taxon>
        <taxon>Larimichthys</taxon>
    </lineage>
</organism>
<evidence type="ECO:0000313" key="2">
    <source>
        <dbReference type="Proteomes" id="UP000793456"/>
    </source>
</evidence>
<accession>A0ACD3QFS0</accession>
<protein>
    <submittedName>
        <fullName evidence="1">Uncharacterized protein</fullName>
    </submittedName>
</protein>
<reference evidence="1" key="1">
    <citation type="submission" date="2018-11" db="EMBL/GenBank/DDBJ databases">
        <title>The sequence and de novo assembly of Larimichthys crocea genome using PacBio and Hi-C technologies.</title>
        <authorList>
            <person name="Xu P."/>
            <person name="Chen B."/>
            <person name="Zhou Z."/>
            <person name="Ke Q."/>
            <person name="Wu Y."/>
            <person name="Bai H."/>
            <person name="Pu F."/>
        </authorList>
    </citation>
    <scope>NUCLEOTIDE SEQUENCE</scope>
    <source>
        <tissue evidence="1">Muscle</tissue>
    </source>
</reference>
<dbReference type="EMBL" id="CM011693">
    <property type="protein sequence ID" value="TMS05536.1"/>
    <property type="molecule type" value="Genomic_DNA"/>
</dbReference>
<proteinExistence type="predicted"/>